<reference evidence="2 3" key="1">
    <citation type="submission" date="2023-07" db="EMBL/GenBank/DDBJ databases">
        <title>Sequencing the genomes of 1000 actinobacteria strains.</title>
        <authorList>
            <person name="Klenk H.-P."/>
        </authorList>
    </citation>
    <scope>NUCLEOTIDE SEQUENCE [LARGE SCALE GENOMIC DNA]</scope>
    <source>
        <strain evidence="2 3">DSM 44711</strain>
    </source>
</reference>
<dbReference type="PANTHER" id="PTHR43031:SF1">
    <property type="entry name" value="PYRIDINE NUCLEOTIDE-DISULPHIDE OXIDOREDUCTASE"/>
    <property type="match status" value="1"/>
</dbReference>
<name>A0AAE3ZZ83_9ACTN</name>
<evidence type="ECO:0000313" key="3">
    <source>
        <dbReference type="Proteomes" id="UP001183629"/>
    </source>
</evidence>
<dbReference type="AlphaFoldDB" id="A0AAE3ZZ83"/>
<dbReference type="InterPro" id="IPR050229">
    <property type="entry name" value="GlpE_sulfurtransferase"/>
</dbReference>
<dbReference type="SMART" id="SM00450">
    <property type="entry name" value="RHOD"/>
    <property type="match status" value="1"/>
</dbReference>
<dbReference type="Gene3D" id="3.40.250.10">
    <property type="entry name" value="Rhodanese-like domain"/>
    <property type="match status" value="1"/>
</dbReference>
<organism evidence="2 3">
    <name type="scientific">Catenuloplanes niger</name>
    <dbReference type="NCBI Taxonomy" id="587534"/>
    <lineage>
        <taxon>Bacteria</taxon>
        <taxon>Bacillati</taxon>
        <taxon>Actinomycetota</taxon>
        <taxon>Actinomycetes</taxon>
        <taxon>Micromonosporales</taxon>
        <taxon>Micromonosporaceae</taxon>
        <taxon>Catenuloplanes</taxon>
    </lineage>
</organism>
<dbReference type="InterPro" id="IPR036873">
    <property type="entry name" value="Rhodanese-like_dom_sf"/>
</dbReference>
<feature type="domain" description="Rhodanese" evidence="1">
    <location>
        <begin position="13"/>
        <end position="100"/>
    </location>
</feature>
<dbReference type="Pfam" id="PF00581">
    <property type="entry name" value="Rhodanese"/>
    <property type="match status" value="1"/>
</dbReference>
<keyword evidence="3" id="KW-1185">Reference proteome</keyword>
<gene>
    <name evidence="2" type="ORF">J2S44_007900</name>
</gene>
<accession>A0AAE3ZZ83</accession>
<comment type="caution">
    <text evidence="2">The sequence shown here is derived from an EMBL/GenBank/DDBJ whole genome shotgun (WGS) entry which is preliminary data.</text>
</comment>
<proteinExistence type="predicted"/>
<protein>
    <submittedName>
        <fullName evidence="2">Rhodanese-related sulfurtransferase</fullName>
    </submittedName>
</protein>
<dbReference type="PROSITE" id="PS50206">
    <property type="entry name" value="RHODANESE_3"/>
    <property type="match status" value="1"/>
</dbReference>
<dbReference type="Proteomes" id="UP001183629">
    <property type="component" value="Unassembled WGS sequence"/>
</dbReference>
<dbReference type="CDD" id="cd00158">
    <property type="entry name" value="RHOD"/>
    <property type="match status" value="1"/>
</dbReference>
<dbReference type="EMBL" id="JAVDYC010000001">
    <property type="protein sequence ID" value="MDR7327650.1"/>
    <property type="molecule type" value="Genomic_DNA"/>
</dbReference>
<dbReference type="InterPro" id="IPR001763">
    <property type="entry name" value="Rhodanese-like_dom"/>
</dbReference>
<evidence type="ECO:0000313" key="2">
    <source>
        <dbReference type="EMBL" id="MDR7327650.1"/>
    </source>
</evidence>
<dbReference type="PANTHER" id="PTHR43031">
    <property type="entry name" value="FAD-DEPENDENT OXIDOREDUCTASE"/>
    <property type="match status" value="1"/>
</dbReference>
<dbReference type="RefSeq" id="WP_310425208.1">
    <property type="nucleotide sequence ID" value="NZ_JAVDYC010000001.1"/>
</dbReference>
<evidence type="ECO:0000259" key="1">
    <source>
        <dbReference type="PROSITE" id="PS50206"/>
    </source>
</evidence>
<sequence>MREVDLATFTERHRNGAVVIDVRETFEYWTGHVPGAVRMPLGQVAVRAGELPKDRPVYVICASGSRSLTAAARLHRSGIDAWSVRGGTSAWQRAGHPVVRGRRAA</sequence>
<dbReference type="SUPFAM" id="SSF52821">
    <property type="entry name" value="Rhodanese/Cell cycle control phosphatase"/>
    <property type="match status" value="1"/>
</dbReference>